<keyword evidence="1" id="KW-1133">Transmembrane helix</keyword>
<keyword evidence="1" id="KW-0472">Membrane</keyword>
<keyword evidence="3" id="KW-1185">Reference proteome</keyword>
<dbReference type="EMBL" id="JAYMYS010000002">
    <property type="protein sequence ID" value="KAK7407662.1"/>
    <property type="molecule type" value="Genomic_DNA"/>
</dbReference>
<organism evidence="2 3">
    <name type="scientific">Psophocarpus tetragonolobus</name>
    <name type="common">Winged bean</name>
    <name type="synonym">Dolichos tetragonolobus</name>
    <dbReference type="NCBI Taxonomy" id="3891"/>
    <lineage>
        <taxon>Eukaryota</taxon>
        <taxon>Viridiplantae</taxon>
        <taxon>Streptophyta</taxon>
        <taxon>Embryophyta</taxon>
        <taxon>Tracheophyta</taxon>
        <taxon>Spermatophyta</taxon>
        <taxon>Magnoliopsida</taxon>
        <taxon>eudicotyledons</taxon>
        <taxon>Gunneridae</taxon>
        <taxon>Pentapetalae</taxon>
        <taxon>rosids</taxon>
        <taxon>fabids</taxon>
        <taxon>Fabales</taxon>
        <taxon>Fabaceae</taxon>
        <taxon>Papilionoideae</taxon>
        <taxon>50 kb inversion clade</taxon>
        <taxon>NPAAA clade</taxon>
        <taxon>indigoferoid/millettioid clade</taxon>
        <taxon>Phaseoleae</taxon>
        <taxon>Psophocarpus</taxon>
    </lineage>
</organism>
<reference evidence="2 3" key="1">
    <citation type="submission" date="2024-01" db="EMBL/GenBank/DDBJ databases">
        <title>The genomes of 5 underutilized Papilionoideae crops provide insights into root nodulation and disease resistanc.</title>
        <authorList>
            <person name="Jiang F."/>
        </authorList>
    </citation>
    <scope>NUCLEOTIDE SEQUENCE [LARGE SCALE GENOMIC DNA]</scope>
    <source>
        <strain evidence="2">DUOXIRENSHENG_FW03</strain>
        <tissue evidence="2">Leaves</tissue>
    </source>
</reference>
<protein>
    <submittedName>
        <fullName evidence="2">Uncharacterized protein</fullName>
    </submittedName>
</protein>
<name>A0AAN9XTD6_PSOTE</name>
<gene>
    <name evidence="2" type="ORF">VNO78_09660</name>
</gene>
<evidence type="ECO:0000313" key="3">
    <source>
        <dbReference type="Proteomes" id="UP001386955"/>
    </source>
</evidence>
<sequence>MLMPLTYSIAYGFIGGIRTYIVLNLCDRVVKVKTTRVSDDDSHHPKYELDNSDDEVEIRGSRCLTQRFCNRGN</sequence>
<evidence type="ECO:0000256" key="1">
    <source>
        <dbReference type="SAM" id="Phobius"/>
    </source>
</evidence>
<dbReference type="AlphaFoldDB" id="A0AAN9XTD6"/>
<accession>A0AAN9XTD6</accession>
<dbReference type="Proteomes" id="UP001386955">
    <property type="component" value="Unassembled WGS sequence"/>
</dbReference>
<proteinExistence type="predicted"/>
<evidence type="ECO:0000313" key="2">
    <source>
        <dbReference type="EMBL" id="KAK7407662.1"/>
    </source>
</evidence>
<feature type="transmembrane region" description="Helical" evidence="1">
    <location>
        <begin position="6"/>
        <end position="26"/>
    </location>
</feature>
<comment type="caution">
    <text evidence="2">The sequence shown here is derived from an EMBL/GenBank/DDBJ whole genome shotgun (WGS) entry which is preliminary data.</text>
</comment>
<keyword evidence="1" id="KW-0812">Transmembrane</keyword>